<dbReference type="Gene3D" id="2.60.120.10">
    <property type="entry name" value="Jelly Rolls"/>
    <property type="match status" value="1"/>
</dbReference>
<dbReference type="Proteomes" id="UP000558113">
    <property type="component" value="Unassembled WGS sequence"/>
</dbReference>
<dbReference type="SMART" id="SM00342">
    <property type="entry name" value="HTH_ARAC"/>
    <property type="match status" value="1"/>
</dbReference>
<evidence type="ECO:0000256" key="1">
    <source>
        <dbReference type="ARBA" id="ARBA00023015"/>
    </source>
</evidence>
<dbReference type="Pfam" id="PF02311">
    <property type="entry name" value="AraC_binding"/>
    <property type="match status" value="1"/>
</dbReference>
<dbReference type="Gene3D" id="1.10.10.60">
    <property type="entry name" value="Homeodomain-like"/>
    <property type="match status" value="2"/>
</dbReference>
<keyword evidence="2" id="KW-0238">DNA-binding</keyword>
<proteinExistence type="predicted"/>
<keyword evidence="1" id="KW-0805">Transcription regulation</keyword>
<dbReference type="RefSeq" id="WP_161696966.1">
    <property type="nucleotide sequence ID" value="NZ_JAAAMU010000004.1"/>
</dbReference>
<accession>A0A7X4YMZ1</accession>
<dbReference type="SUPFAM" id="SSF46689">
    <property type="entry name" value="Homeodomain-like"/>
    <property type="match status" value="2"/>
</dbReference>
<dbReference type="GO" id="GO:0043565">
    <property type="term" value="F:sequence-specific DNA binding"/>
    <property type="evidence" value="ECO:0007669"/>
    <property type="project" value="InterPro"/>
</dbReference>
<keyword evidence="3" id="KW-0804">Transcription</keyword>
<evidence type="ECO:0000256" key="3">
    <source>
        <dbReference type="ARBA" id="ARBA00023163"/>
    </source>
</evidence>
<keyword evidence="6" id="KW-1185">Reference proteome</keyword>
<dbReference type="Pfam" id="PF12833">
    <property type="entry name" value="HTH_18"/>
    <property type="match status" value="1"/>
</dbReference>
<dbReference type="PROSITE" id="PS01124">
    <property type="entry name" value="HTH_ARAC_FAMILY_2"/>
    <property type="match status" value="1"/>
</dbReference>
<evidence type="ECO:0000313" key="6">
    <source>
        <dbReference type="Proteomes" id="UP000558113"/>
    </source>
</evidence>
<evidence type="ECO:0000259" key="4">
    <source>
        <dbReference type="PROSITE" id="PS01124"/>
    </source>
</evidence>
<dbReference type="PRINTS" id="PR00032">
    <property type="entry name" value="HTHARAC"/>
</dbReference>
<sequence>MNHQLDYLLQNAELKIVEFDMNCRTEMRTFKRTLPCYMMSYHKKGSAKLRIGTETYDIQPGSIIYVPMNVEHDHYKTRTDETEFLWWHFTLQIAGVMDVMKMFQIPFIFKLNDAETFERTFMQFMEATSGSRPLLLTAILKQAKALELLYMILDSALNQQELMGSLNQSQSFLNLLARIVQHPQEQLSLQSLAEELHMHPTYICNRFKELFGKSPMQVQREMKIQRAKTLLETSEMSITEIAQALGSNEPQNFTRLFKSYVGVSPTQYRNLKLKWRDTN</sequence>
<organism evidence="5 6">
    <name type="scientific">Paenibacillus sacheonensis</name>
    <dbReference type="NCBI Taxonomy" id="742054"/>
    <lineage>
        <taxon>Bacteria</taxon>
        <taxon>Bacillati</taxon>
        <taxon>Bacillota</taxon>
        <taxon>Bacilli</taxon>
        <taxon>Bacillales</taxon>
        <taxon>Paenibacillaceae</taxon>
        <taxon>Paenibacillus</taxon>
    </lineage>
</organism>
<dbReference type="SUPFAM" id="SSF51215">
    <property type="entry name" value="Regulatory protein AraC"/>
    <property type="match status" value="1"/>
</dbReference>
<dbReference type="InterPro" id="IPR003313">
    <property type="entry name" value="AraC-bd"/>
</dbReference>
<evidence type="ECO:0000256" key="2">
    <source>
        <dbReference type="ARBA" id="ARBA00023125"/>
    </source>
</evidence>
<dbReference type="EMBL" id="JAAAMU010000004">
    <property type="protein sequence ID" value="NBC69295.1"/>
    <property type="molecule type" value="Genomic_DNA"/>
</dbReference>
<dbReference type="OrthoDB" id="2563880at2"/>
<dbReference type="InterPro" id="IPR009057">
    <property type="entry name" value="Homeodomain-like_sf"/>
</dbReference>
<dbReference type="PANTHER" id="PTHR43280">
    <property type="entry name" value="ARAC-FAMILY TRANSCRIPTIONAL REGULATOR"/>
    <property type="match status" value="1"/>
</dbReference>
<dbReference type="InterPro" id="IPR037923">
    <property type="entry name" value="HTH-like"/>
</dbReference>
<comment type="caution">
    <text evidence="5">The sequence shown here is derived from an EMBL/GenBank/DDBJ whole genome shotgun (WGS) entry which is preliminary data.</text>
</comment>
<dbReference type="GO" id="GO:0003700">
    <property type="term" value="F:DNA-binding transcription factor activity"/>
    <property type="evidence" value="ECO:0007669"/>
    <property type="project" value="InterPro"/>
</dbReference>
<name>A0A7X4YMZ1_9BACL</name>
<feature type="domain" description="HTH araC/xylS-type" evidence="4">
    <location>
        <begin position="173"/>
        <end position="271"/>
    </location>
</feature>
<protein>
    <submittedName>
        <fullName evidence="5">Helix-turn-helix domain-containing protein</fullName>
    </submittedName>
</protein>
<dbReference type="InterPro" id="IPR018060">
    <property type="entry name" value="HTH_AraC"/>
</dbReference>
<reference evidence="5 6" key="1">
    <citation type="submission" date="2020-01" db="EMBL/GenBank/DDBJ databases">
        <title>Paenibacillus soybeanensis sp. nov. isolated from the nodules of soybean (Glycine max(L.) Merr).</title>
        <authorList>
            <person name="Wang H."/>
        </authorList>
    </citation>
    <scope>NUCLEOTIDE SEQUENCE [LARGE SCALE GENOMIC DNA]</scope>
    <source>
        <strain evidence="5 6">DSM 23054</strain>
    </source>
</reference>
<dbReference type="InterPro" id="IPR020449">
    <property type="entry name" value="Tscrpt_reg_AraC-type_HTH"/>
</dbReference>
<evidence type="ECO:0000313" key="5">
    <source>
        <dbReference type="EMBL" id="NBC69295.1"/>
    </source>
</evidence>
<dbReference type="AlphaFoldDB" id="A0A7X4YMZ1"/>
<gene>
    <name evidence="5" type="ORF">GT003_09855</name>
</gene>
<dbReference type="PANTHER" id="PTHR43280:SF28">
    <property type="entry name" value="HTH-TYPE TRANSCRIPTIONAL ACTIVATOR RHAS"/>
    <property type="match status" value="1"/>
</dbReference>
<dbReference type="InterPro" id="IPR014710">
    <property type="entry name" value="RmlC-like_jellyroll"/>
</dbReference>